<reference evidence="2" key="2">
    <citation type="submission" date="2018-05" db="EMBL/GenBank/DDBJ databases">
        <title>OmerRS3 (Oryza meridionalis Reference Sequence Version 3).</title>
        <authorList>
            <person name="Zhang J."/>
            <person name="Kudrna D."/>
            <person name="Lee S."/>
            <person name="Talag J."/>
            <person name="Welchert J."/>
            <person name="Wing R.A."/>
        </authorList>
    </citation>
    <scope>NUCLEOTIDE SEQUENCE [LARGE SCALE GENOMIC DNA]</scope>
    <source>
        <strain evidence="2">cv. OR44</strain>
    </source>
</reference>
<feature type="region of interest" description="Disordered" evidence="1">
    <location>
        <begin position="31"/>
        <end position="57"/>
    </location>
</feature>
<dbReference type="HOGENOM" id="CLU_1941438_0_0_1"/>
<evidence type="ECO:0000313" key="2">
    <source>
        <dbReference type="EnsemblPlants" id="OMERI10G05390.1"/>
    </source>
</evidence>
<dbReference type="Gramene" id="OMERI10G05390.1">
    <property type="protein sequence ID" value="OMERI10G05390.1"/>
    <property type="gene ID" value="OMERI10G05390"/>
</dbReference>
<evidence type="ECO:0000256" key="1">
    <source>
        <dbReference type="SAM" id="MobiDB-lite"/>
    </source>
</evidence>
<accession>A0A0E0EX29</accession>
<proteinExistence type="predicted"/>
<organism evidence="2">
    <name type="scientific">Oryza meridionalis</name>
    <dbReference type="NCBI Taxonomy" id="40149"/>
    <lineage>
        <taxon>Eukaryota</taxon>
        <taxon>Viridiplantae</taxon>
        <taxon>Streptophyta</taxon>
        <taxon>Embryophyta</taxon>
        <taxon>Tracheophyta</taxon>
        <taxon>Spermatophyta</taxon>
        <taxon>Magnoliopsida</taxon>
        <taxon>Liliopsida</taxon>
        <taxon>Poales</taxon>
        <taxon>Poaceae</taxon>
        <taxon>BOP clade</taxon>
        <taxon>Oryzoideae</taxon>
        <taxon>Oryzeae</taxon>
        <taxon>Oryzinae</taxon>
        <taxon>Oryza</taxon>
    </lineage>
</organism>
<dbReference type="AlphaFoldDB" id="A0A0E0EX29"/>
<dbReference type="EnsemblPlants" id="OMERI10G05390.1">
    <property type="protein sequence ID" value="OMERI10G05390.1"/>
    <property type="gene ID" value="OMERI10G05390"/>
</dbReference>
<reference evidence="2" key="1">
    <citation type="submission" date="2015-04" db="UniProtKB">
        <authorList>
            <consortium name="EnsemblPlants"/>
        </authorList>
    </citation>
    <scope>IDENTIFICATION</scope>
</reference>
<protein>
    <submittedName>
        <fullName evidence="2">Uncharacterized protein</fullName>
    </submittedName>
</protein>
<dbReference type="Proteomes" id="UP000008021">
    <property type="component" value="Chromosome 10"/>
</dbReference>
<evidence type="ECO:0000313" key="3">
    <source>
        <dbReference type="Proteomes" id="UP000008021"/>
    </source>
</evidence>
<name>A0A0E0EX29_9ORYZ</name>
<sequence length="130" mass="14535">MSVLKENERYSGKAVVPEVLLVPIVCARKQSEPGRTEAAQAPQKPDHPPTRADTQARMWPDLITRLPVQILRQGCGFGGPARPNRLYDVVLEALLVPIACARKQSEPGRIEAAQAQRMNQQRREFVISRN</sequence>
<keyword evidence="3" id="KW-1185">Reference proteome</keyword>